<reference evidence="1 2" key="1">
    <citation type="journal article" date="2012" name="PLoS Pathog.">
        <title>Diverse lifestyles and strategies of plant pathogenesis encoded in the genomes of eighteen Dothideomycetes fungi.</title>
        <authorList>
            <person name="Ohm R.A."/>
            <person name="Feau N."/>
            <person name="Henrissat B."/>
            <person name="Schoch C.L."/>
            <person name="Horwitz B.A."/>
            <person name="Barry K.W."/>
            <person name="Condon B.J."/>
            <person name="Copeland A.C."/>
            <person name="Dhillon B."/>
            <person name="Glaser F."/>
            <person name="Hesse C.N."/>
            <person name="Kosti I."/>
            <person name="LaButti K."/>
            <person name="Lindquist E.A."/>
            <person name="Lucas S."/>
            <person name="Salamov A.A."/>
            <person name="Bradshaw R.E."/>
            <person name="Ciuffetti L."/>
            <person name="Hamelin R.C."/>
            <person name="Kema G.H.J."/>
            <person name="Lawrence C."/>
            <person name="Scott J.A."/>
            <person name="Spatafora J.W."/>
            <person name="Turgeon B.G."/>
            <person name="de Wit P.J.G.M."/>
            <person name="Zhong S."/>
            <person name="Goodwin S.B."/>
            <person name="Grigoriev I.V."/>
        </authorList>
    </citation>
    <scope>NUCLEOTIDE SEQUENCE [LARGE SCALE GENOMIC DNA]</scope>
    <source>
        <strain evidence="1 2">UAMH 10762</strain>
    </source>
</reference>
<organism evidence="1 2">
    <name type="scientific">Baudoinia panamericana (strain UAMH 10762)</name>
    <name type="common">Angels' share fungus</name>
    <name type="synonym">Baudoinia compniacensis (strain UAMH 10762)</name>
    <dbReference type="NCBI Taxonomy" id="717646"/>
    <lineage>
        <taxon>Eukaryota</taxon>
        <taxon>Fungi</taxon>
        <taxon>Dikarya</taxon>
        <taxon>Ascomycota</taxon>
        <taxon>Pezizomycotina</taxon>
        <taxon>Dothideomycetes</taxon>
        <taxon>Dothideomycetidae</taxon>
        <taxon>Mycosphaerellales</taxon>
        <taxon>Teratosphaeriaceae</taxon>
        <taxon>Baudoinia</taxon>
    </lineage>
</organism>
<dbReference type="GeneID" id="19107841"/>
<gene>
    <name evidence="1" type="ORF">BAUCODRAFT_123996</name>
</gene>
<dbReference type="EMBL" id="KB445558">
    <property type="protein sequence ID" value="EMC94355.1"/>
    <property type="molecule type" value="Genomic_DNA"/>
</dbReference>
<name>M2N6E9_BAUPA</name>
<dbReference type="HOGENOM" id="CLU_2209542_0_0_1"/>
<protein>
    <submittedName>
        <fullName evidence="1">Uncharacterized protein</fullName>
    </submittedName>
</protein>
<dbReference type="RefSeq" id="XP_007678269.1">
    <property type="nucleotide sequence ID" value="XM_007680079.1"/>
</dbReference>
<dbReference type="AlphaFoldDB" id="M2N6E9"/>
<sequence>MSPGQRERQPSDYHTPAVEHWCDVVWLTWQELSAPNLTSQLRYILPLNIVTTATIGIIEQAAGFETGEWPDRTWLPDDDEFAALMGAAHGKGVARFGCQHKEVLGGN</sequence>
<proteinExistence type="predicted"/>
<evidence type="ECO:0000313" key="1">
    <source>
        <dbReference type="EMBL" id="EMC94355.1"/>
    </source>
</evidence>
<accession>M2N6E9</accession>
<dbReference type="STRING" id="717646.M2N6E9"/>
<evidence type="ECO:0000313" key="2">
    <source>
        <dbReference type="Proteomes" id="UP000011761"/>
    </source>
</evidence>
<dbReference type="Proteomes" id="UP000011761">
    <property type="component" value="Unassembled WGS sequence"/>
</dbReference>
<dbReference type="OrthoDB" id="5337308at2759"/>
<keyword evidence="2" id="KW-1185">Reference proteome</keyword>
<dbReference type="KEGG" id="bcom:BAUCODRAFT_123996"/>